<accession>A0ABD3R068</accession>
<evidence type="ECO:0008006" key="4">
    <source>
        <dbReference type="Google" id="ProtNLM"/>
    </source>
</evidence>
<dbReference type="EMBL" id="JABMIG020000003">
    <property type="protein sequence ID" value="KAL3805296.1"/>
    <property type="molecule type" value="Genomic_DNA"/>
</dbReference>
<evidence type="ECO:0000256" key="1">
    <source>
        <dbReference type="SAM" id="Phobius"/>
    </source>
</evidence>
<dbReference type="Gene3D" id="3.40.390.10">
    <property type="entry name" value="Collagenase (Catalytic Domain)"/>
    <property type="match status" value="1"/>
</dbReference>
<proteinExistence type="predicted"/>
<keyword evidence="3" id="KW-1185">Reference proteome</keyword>
<keyword evidence="1" id="KW-1133">Transmembrane helix</keyword>
<keyword evidence="1" id="KW-0812">Transmembrane</keyword>
<evidence type="ECO:0000313" key="3">
    <source>
        <dbReference type="Proteomes" id="UP001516023"/>
    </source>
</evidence>
<name>A0ABD3R068_9STRA</name>
<dbReference type="Proteomes" id="UP001516023">
    <property type="component" value="Unassembled WGS sequence"/>
</dbReference>
<keyword evidence="1" id="KW-0472">Membrane</keyword>
<reference evidence="2 3" key="1">
    <citation type="journal article" date="2020" name="G3 (Bethesda)">
        <title>Improved Reference Genome for Cyclotella cryptica CCMP332, a Model for Cell Wall Morphogenesis, Salinity Adaptation, and Lipid Production in Diatoms (Bacillariophyta).</title>
        <authorList>
            <person name="Roberts W.R."/>
            <person name="Downey K.M."/>
            <person name="Ruck E.C."/>
            <person name="Traller J.C."/>
            <person name="Alverson A.J."/>
        </authorList>
    </citation>
    <scope>NUCLEOTIDE SEQUENCE [LARGE SCALE GENOMIC DNA]</scope>
    <source>
        <strain evidence="2 3">CCMP332</strain>
    </source>
</reference>
<feature type="transmembrane region" description="Helical" evidence="1">
    <location>
        <begin position="47"/>
        <end position="66"/>
    </location>
</feature>
<dbReference type="InterPro" id="IPR024079">
    <property type="entry name" value="MetalloPept_cat_dom_sf"/>
</dbReference>
<gene>
    <name evidence="2" type="ORF">HJC23_009003</name>
</gene>
<protein>
    <recommendedName>
        <fullName evidence="4">Peptidase M10 metallopeptidase domain-containing protein</fullName>
    </recommendedName>
</protein>
<dbReference type="AlphaFoldDB" id="A0ABD3R068"/>
<comment type="caution">
    <text evidence="2">The sequence shown here is derived from an EMBL/GenBank/DDBJ whole genome shotgun (WGS) entry which is preliminary data.</text>
</comment>
<evidence type="ECO:0000313" key="2">
    <source>
        <dbReference type="EMBL" id="KAL3805296.1"/>
    </source>
</evidence>
<sequence length="332" mass="38054">MRDEEELEVVYGQEHRSPAEAAAIAPINKDDEVREAVEYNKFKSNRLGIGSFILVAIIGISGYCIWKYSLGSPTNLSETKQGFKDLWKAAGNVTFDDFKDVLKDGLDGLDFGQFFNNDPSVGDNSTYDWKSEYIQPNNGGLHLTLYNALDDTWQQEFQDAVTDWRNSTALVLSTERVDVDHNCTRVDGVMVVCNANFGATGWVGINENELVDNVIYSSVAKMNEYYLRNAEYAHRRYTMCHEIGHGFGLPHTDENPYNKDLGNCLDYTITPANNLHPGEVNFEKLHKMYIMYNGRKLRRELEDGRVIETHVLYVDWELAEKDYYGNLEYWEN</sequence>
<dbReference type="SUPFAM" id="SSF55486">
    <property type="entry name" value="Metalloproteases ('zincins'), catalytic domain"/>
    <property type="match status" value="1"/>
</dbReference>
<organism evidence="2 3">
    <name type="scientific">Cyclotella cryptica</name>
    <dbReference type="NCBI Taxonomy" id="29204"/>
    <lineage>
        <taxon>Eukaryota</taxon>
        <taxon>Sar</taxon>
        <taxon>Stramenopiles</taxon>
        <taxon>Ochrophyta</taxon>
        <taxon>Bacillariophyta</taxon>
        <taxon>Coscinodiscophyceae</taxon>
        <taxon>Thalassiosirophycidae</taxon>
        <taxon>Stephanodiscales</taxon>
        <taxon>Stephanodiscaceae</taxon>
        <taxon>Cyclotella</taxon>
    </lineage>
</organism>